<keyword evidence="1" id="KW-0547">Nucleotide-binding</keyword>
<dbReference type="SMART" id="SM00534">
    <property type="entry name" value="MUTSac"/>
    <property type="match status" value="1"/>
</dbReference>
<dbReference type="SUPFAM" id="SSF48334">
    <property type="entry name" value="DNA repair protein MutS, domain III"/>
    <property type="match status" value="1"/>
</dbReference>
<dbReference type="GO" id="GO:0006298">
    <property type="term" value="P:mismatch repair"/>
    <property type="evidence" value="ECO:0007669"/>
    <property type="project" value="InterPro"/>
</dbReference>
<accession>R7RMH7</accession>
<dbReference type="InterPro" id="IPR007696">
    <property type="entry name" value="DNA_mismatch_repair_MutS_core"/>
</dbReference>
<dbReference type="Pfam" id="PF00488">
    <property type="entry name" value="MutS_V"/>
    <property type="match status" value="1"/>
</dbReference>
<dbReference type="InterPro" id="IPR045076">
    <property type="entry name" value="MutS"/>
</dbReference>
<sequence length="524" mass="60741">MILNNTFKNVGMDYCLSLLDIKTPYAREKLNNLKLFKDVEELNRQYDYIEFLISFIKNNSSHYNNILSLLECTKEIRTSIKRAQAGAVLEVSELFEIKNFLINIREIYKIQVDNNFLEDLKLFRIKDIEDLLDIEGQNSRSFYIYDSYSEKLKKIRFEIKECKQKLNRLRQEKIRYIENKYAVKVKQNNELVISKEDKLIDEALKDQNLKKVLSTPYYVIFSIELRDEGERIEQYIQTLISEEEREEYSIRQYISERIKDRAEDFYKLTNLVGEFEILLEKASLAIKTSSVRPVIVEDTEVNILNGRHIKVEHELLKKGLKYTPISINLKKGSTVITGVNMGGKTVSLKLIGLLCMMAQMGFFVPCEELKTCLFDYYFCEAGDMQSLDTGLSTFGAEIVALNEAVKYKDLRGLVLIDEIARGTNPKEGRAILKAILSYFNKTKSIAVVTTHFDGVDDEARHYEVVGLKINSSLESISLKELNLYMDYSLREVYGKYEVPKDAIKVARLLGFDSDILNLAEKYLD</sequence>
<evidence type="ECO:0000256" key="3">
    <source>
        <dbReference type="ARBA" id="ARBA00023125"/>
    </source>
</evidence>
<dbReference type="RefSeq" id="WP_018660237.1">
    <property type="nucleotide sequence ID" value="NZ_HF952018.1"/>
</dbReference>
<organism evidence="7 8">
    <name type="scientific">Thermobrachium celere DSM 8682</name>
    <dbReference type="NCBI Taxonomy" id="941824"/>
    <lineage>
        <taxon>Bacteria</taxon>
        <taxon>Bacillati</taxon>
        <taxon>Bacillota</taxon>
        <taxon>Clostridia</taxon>
        <taxon>Eubacteriales</taxon>
        <taxon>Clostridiaceae</taxon>
        <taxon>Thermobrachium</taxon>
    </lineage>
</organism>
<feature type="domain" description="DNA mismatch repair proteins mutS family" evidence="6">
    <location>
        <begin position="331"/>
        <end position="524"/>
    </location>
</feature>
<dbReference type="InterPro" id="IPR000432">
    <property type="entry name" value="DNA_mismatch_repair_MutS_C"/>
</dbReference>
<keyword evidence="2" id="KW-0067">ATP-binding</keyword>
<dbReference type="SMART" id="SM00533">
    <property type="entry name" value="MUTSd"/>
    <property type="match status" value="1"/>
</dbReference>
<dbReference type="Gene3D" id="3.40.50.300">
    <property type="entry name" value="P-loop containing nucleotide triphosphate hydrolases"/>
    <property type="match status" value="1"/>
</dbReference>
<dbReference type="eggNOG" id="COG1193">
    <property type="taxonomic scope" value="Bacteria"/>
</dbReference>
<evidence type="ECO:0000256" key="4">
    <source>
        <dbReference type="SAM" id="Coils"/>
    </source>
</evidence>
<dbReference type="PANTHER" id="PTHR11361:SF14">
    <property type="entry name" value="DNA MISMATCH REPAIR PROTEIN MUTS, TYPE 2"/>
    <property type="match status" value="1"/>
</dbReference>
<dbReference type="PANTHER" id="PTHR11361">
    <property type="entry name" value="DNA MISMATCH REPAIR PROTEIN MUTS FAMILY MEMBER"/>
    <property type="match status" value="1"/>
</dbReference>
<dbReference type="OrthoDB" id="9777812at2"/>
<proteinExistence type="predicted"/>
<comment type="caution">
    <text evidence="7">The sequence shown here is derived from an EMBL/GenBank/DDBJ whole genome shotgun (WGS) entry which is preliminary data.</text>
</comment>
<evidence type="ECO:0000259" key="5">
    <source>
        <dbReference type="SMART" id="SM00533"/>
    </source>
</evidence>
<dbReference type="SUPFAM" id="SSF52540">
    <property type="entry name" value="P-loop containing nucleoside triphosphate hydrolases"/>
    <property type="match status" value="1"/>
</dbReference>
<dbReference type="InterPro" id="IPR036187">
    <property type="entry name" value="DNA_mismatch_repair_MutS_sf"/>
</dbReference>
<evidence type="ECO:0000256" key="2">
    <source>
        <dbReference type="ARBA" id="ARBA00022840"/>
    </source>
</evidence>
<dbReference type="Proteomes" id="UP000014923">
    <property type="component" value="Unassembled WGS sequence"/>
</dbReference>
<reference evidence="7" key="1">
    <citation type="submission" date="2013-03" db="EMBL/GenBank/DDBJ databases">
        <title>Draft genome sequence of the hydrogen-ethanol-producing anaerobic alkalithermophilic Caloramator celere.</title>
        <authorList>
            <person name="Ciranna A."/>
            <person name="Larjo A."/>
            <person name="Kivisto A."/>
            <person name="Santala V."/>
            <person name="Roos C."/>
            <person name="Karp M."/>
        </authorList>
    </citation>
    <scope>NUCLEOTIDE SEQUENCE [LARGE SCALE GENOMIC DNA]</scope>
    <source>
        <strain evidence="7">DSM 8682</strain>
    </source>
</reference>
<dbReference type="AlphaFoldDB" id="R7RMH7"/>
<gene>
    <name evidence="7" type="ORF">TCEL_00144</name>
</gene>
<keyword evidence="8" id="KW-1185">Reference proteome</keyword>
<evidence type="ECO:0000259" key="6">
    <source>
        <dbReference type="SMART" id="SM00534"/>
    </source>
</evidence>
<dbReference type="HOGENOM" id="CLU_041770_0_0_9"/>
<evidence type="ECO:0000313" key="7">
    <source>
        <dbReference type="EMBL" id="CDF57249.1"/>
    </source>
</evidence>
<feature type="coiled-coil region" evidence="4">
    <location>
        <begin position="145"/>
        <end position="179"/>
    </location>
</feature>
<keyword evidence="4" id="KW-0175">Coiled coil</keyword>
<name>R7RMH7_9CLOT</name>
<dbReference type="GO" id="GO:0005524">
    <property type="term" value="F:ATP binding"/>
    <property type="evidence" value="ECO:0007669"/>
    <property type="project" value="UniProtKB-KW"/>
</dbReference>
<dbReference type="InterPro" id="IPR027417">
    <property type="entry name" value="P-loop_NTPase"/>
</dbReference>
<protein>
    <submittedName>
        <fullName evidence="7">MutS domain protein, family 2</fullName>
    </submittedName>
</protein>
<evidence type="ECO:0000313" key="8">
    <source>
        <dbReference type="Proteomes" id="UP000014923"/>
    </source>
</evidence>
<evidence type="ECO:0000256" key="1">
    <source>
        <dbReference type="ARBA" id="ARBA00022741"/>
    </source>
</evidence>
<feature type="domain" description="DNA mismatch repair protein MutS core" evidence="5">
    <location>
        <begin position="13"/>
        <end position="314"/>
    </location>
</feature>
<dbReference type="EMBL" id="CAVN010000085">
    <property type="protein sequence ID" value="CDF57249.1"/>
    <property type="molecule type" value="Genomic_DNA"/>
</dbReference>
<dbReference type="GO" id="GO:0140664">
    <property type="term" value="F:ATP-dependent DNA damage sensor activity"/>
    <property type="evidence" value="ECO:0007669"/>
    <property type="project" value="InterPro"/>
</dbReference>
<dbReference type="GO" id="GO:0030983">
    <property type="term" value="F:mismatched DNA binding"/>
    <property type="evidence" value="ECO:0007669"/>
    <property type="project" value="InterPro"/>
</dbReference>
<keyword evidence="3" id="KW-0238">DNA-binding</keyword>